<evidence type="ECO:0000256" key="1">
    <source>
        <dbReference type="SAM" id="MobiDB-lite"/>
    </source>
</evidence>
<protein>
    <submittedName>
        <fullName evidence="2">Uncharacterized protein</fullName>
    </submittedName>
</protein>
<keyword evidence="3" id="KW-1185">Reference proteome</keyword>
<dbReference type="Proteomes" id="UP001190700">
    <property type="component" value="Unassembled WGS sequence"/>
</dbReference>
<feature type="compositionally biased region" description="Pro residues" evidence="1">
    <location>
        <begin position="43"/>
        <end position="52"/>
    </location>
</feature>
<gene>
    <name evidence="2" type="ORF">CYMTET_47631</name>
</gene>
<reference evidence="2 3" key="1">
    <citation type="journal article" date="2015" name="Genome Biol. Evol.">
        <title>Comparative Genomics of a Bacterivorous Green Alga Reveals Evolutionary Causalities and Consequences of Phago-Mixotrophic Mode of Nutrition.</title>
        <authorList>
            <person name="Burns J.A."/>
            <person name="Paasch A."/>
            <person name="Narechania A."/>
            <person name="Kim E."/>
        </authorList>
    </citation>
    <scope>NUCLEOTIDE SEQUENCE [LARGE SCALE GENOMIC DNA]</scope>
    <source>
        <strain evidence="2 3">PLY_AMNH</strain>
    </source>
</reference>
<evidence type="ECO:0000313" key="3">
    <source>
        <dbReference type="Proteomes" id="UP001190700"/>
    </source>
</evidence>
<accession>A0AAE0BTU0</accession>
<organism evidence="2 3">
    <name type="scientific">Cymbomonas tetramitiformis</name>
    <dbReference type="NCBI Taxonomy" id="36881"/>
    <lineage>
        <taxon>Eukaryota</taxon>
        <taxon>Viridiplantae</taxon>
        <taxon>Chlorophyta</taxon>
        <taxon>Pyramimonadophyceae</taxon>
        <taxon>Pyramimonadales</taxon>
        <taxon>Pyramimonadaceae</taxon>
        <taxon>Cymbomonas</taxon>
    </lineage>
</organism>
<proteinExistence type="predicted"/>
<sequence length="98" mass="10453">MQPHDDLSPTAFSVEMMEEMDFGFLHAGDDQYGNLPEAAANPSPDPTPPAPNDPVVTLEIFLTPPDVVETDNTIAPSRSEPTPPSPPVHDRSSTAALC</sequence>
<dbReference type="AlphaFoldDB" id="A0AAE0BTU0"/>
<name>A0AAE0BTU0_9CHLO</name>
<feature type="region of interest" description="Disordered" evidence="1">
    <location>
        <begin position="27"/>
        <end position="55"/>
    </location>
</feature>
<dbReference type="EMBL" id="LGRX02033135">
    <property type="protein sequence ID" value="KAK3242686.1"/>
    <property type="molecule type" value="Genomic_DNA"/>
</dbReference>
<evidence type="ECO:0000313" key="2">
    <source>
        <dbReference type="EMBL" id="KAK3242686.1"/>
    </source>
</evidence>
<feature type="region of interest" description="Disordered" evidence="1">
    <location>
        <begin position="69"/>
        <end position="98"/>
    </location>
</feature>
<comment type="caution">
    <text evidence="2">The sequence shown here is derived from an EMBL/GenBank/DDBJ whole genome shotgun (WGS) entry which is preliminary data.</text>
</comment>